<dbReference type="KEGG" id="pseg:D3H65_27690"/>
<evidence type="ECO:0000313" key="5">
    <source>
        <dbReference type="EMBL" id="AXY74535.1"/>
    </source>
</evidence>
<dbReference type="Proteomes" id="UP000263900">
    <property type="component" value="Chromosome"/>
</dbReference>
<evidence type="ECO:0000313" key="2">
    <source>
        <dbReference type="EMBL" id="AXY73188.1"/>
    </source>
</evidence>
<dbReference type="EMBL" id="CP032157">
    <property type="protein sequence ID" value="AXY73632.1"/>
    <property type="molecule type" value="Genomic_DNA"/>
</dbReference>
<dbReference type="KEGG" id="pseg:D3H65_11325"/>
<reference evidence="8 10" key="1">
    <citation type="submission" date="2018-09" db="EMBL/GenBank/DDBJ databases">
        <title>Genome sequencing of strain 6GH32-13.</title>
        <authorList>
            <person name="Weon H.-Y."/>
            <person name="Heo J."/>
            <person name="Kwon S.-W."/>
        </authorList>
    </citation>
    <scope>NUCLEOTIDE SEQUENCE [LARGE SCALE GENOMIC DNA]</scope>
    <source>
        <strain evidence="8 10">5GH32-13</strain>
    </source>
</reference>
<dbReference type="KEGG" id="pseg:D3H65_06385"/>
<dbReference type="EMBL" id="CP032157">
    <property type="protein sequence ID" value="AXY74535.1"/>
    <property type="molecule type" value="Genomic_DNA"/>
</dbReference>
<dbReference type="EMBL" id="CP032157">
    <property type="protein sequence ID" value="AXY76947.1"/>
    <property type="molecule type" value="Genomic_DNA"/>
</dbReference>
<evidence type="ECO:0000313" key="4">
    <source>
        <dbReference type="EMBL" id="AXY73632.1"/>
    </source>
</evidence>
<accession>A0A3B7MSV9</accession>
<keyword evidence="10" id="KW-1185">Reference proteome</keyword>
<evidence type="ECO:0000313" key="3">
    <source>
        <dbReference type="EMBL" id="AXY73587.1"/>
    </source>
</evidence>
<dbReference type="EMBL" id="CP032157">
    <property type="protein sequence ID" value="AXY77536.1"/>
    <property type="molecule type" value="Genomic_DNA"/>
</dbReference>
<dbReference type="EMBL" id="CP032157">
    <property type="protein sequence ID" value="AXY73188.1"/>
    <property type="molecule type" value="Genomic_DNA"/>
</dbReference>
<dbReference type="KEGG" id="pseg:D3H65_24460"/>
<evidence type="ECO:0000313" key="10">
    <source>
        <dbReference type="Proteomes" id="UP000263900"/>
    </source>
</evidence>
<dbReference type="KEGG" id="pseg:D3H65_12220"/>
<proteinExistence type="predicted"/>
<evidence type="ECO:0008006" key="11">
    <source>
        <dbReference type="Google" id="ProtNLM"/>
    </source>
</evidence>
<protein>
    <recommendedName>
        <fullName evidence="11">Transposase</fullName>
    </recommendedName>
</protein>
<feature type="compositionally biased region" description="Low complexity" evidence="1">
    <location>
        <begin position="68"/>
        <end position="78"/>
    </location>
</feature>
<dbReference type="EMBL" id="CP032157">
    <property type="protein sequence ID" value="AXY74701.1"/>
    <property type="molecule type" value="Genomic_DNA"/>
</dbReference>
<dbReference type="KEGG" id="pseg:D3H65_18955"/>
<sequence length="124" mass="13784">MSSNNKGGRDPVHDNILKIAVAREYLSSDLGYMKLAIKYGLPGPSTVRHFVKWYKANYPTGEIPPVQPTQQSQQPATTSEVEELRKQLQQANLKVAAWEMLLENAGKELGVDIVKKFGTKQSGK</sequence>
<organism evidence="8 10">
    <name type="scientific">Paraflavitalea soli</name>
    <dbReference type="NCBI Taxonomy" id="2315862"/>
    <lineage>
        <taxon>Bacteria</taxon>
        <taxon>Pseudomonadati</taxon>
        <taxon>Bacteroidota</taxon>
        <taxon>Chitinophagia</taxon>
        <taxon>Chitinophagales</taxon>
        <taxon>Chitinophagaceae</taxon>
        <taxon>Paraflavitalea</taxon>
    </lineage>
</organism>
<dbReference type="EMBL" id="CP032157">
    <property type="protein sequence ID" value="AXY73587.1"/>
    <property type="molecule type" value="Genomic_DNA"/>
</dbReference>
<dbReference type="AlphaFoldDB" id="A0A3B7MSV9"/>
<name>A0A3B7MSV9_9BACT</name>
<dbReference type="RefSeq" id="WP_119049026.1">
    <property type="nucleotide sequence ID" value="NZ_CP032157.1"/>
</dbReference>
<gene>
    <name evidence="2" type="ORF">D3H65_04005</name>
    <name evidence="3" type="ORF">D3H65_06150</name>
    <name evidence="4" type="ORF">D3H65_06385</name>
    <name evidence="5" type="ORF">D3H65_11325</name>
    <name evidence="6" type="ORF">D3H65_12220</name>
    <name evidence="7" type="ORF">D3H65_18955</name>
    <name evidence="8" type="ORF">D3H65_24460</name>
    <name evidence="9" type="ORF">D3H65_27690</name>
</gene>
<dbReference type="OrthoDB" id="674178at2"/>
<evidence type="ECO:0000313" key="9">
    <source>
        <dbReference type="EMBL" id="AXY77536.1"/>
    </source>
</evidence>
<evidence type="ECO:0000313" key="6">
    <source>
        <dbReference type="EMBL" id="AXY74701.1"/>
    </source>
</evidence>
<feature type="region of interest" description="Disordered" evidence="1">
    <location>
        <begin position="62"/>
        <end position="83"/>
    </location>
</feature>
<evidence type="ECO:0000313" key="7">
    <source>
        <dbReference type="EMBL" id="AXY75933.1"/>
    </source>
</evidence>
<evidence type="ECO:0000256" key="1">
    <source>
        <dbReference type="SAM" id="MobiDB-lite"/>
    </source>
</evidence>
<dbReference type="KEGG" id="pseg:D3H65_06150"/>
<dbReference type="KEGG" id="pseg:D3H65_04005"/>
<evidence type="ECO:0000313" key="8">
    <source>
        <dbReference type="EMBL" id="AXY76947.1"/>
    </source>
</evidence>
<dbReference type="EMBL" id="CP032157">
    <property type="protein sequence ID" value="AXY75933.1"/>
    <property type="molecule type" value="Genomic_DNA"/>
</dbReference>